<accession>A0A241YDU6</accession>
<evidence type="ECO:0000313" key="1">
    <source>
        <dbReference type="EMBL" id="MVM94189.1"/>
    </source>
</evidence>
<proteinExistence type="predicted"/>
<dbReference type="Proteomes" id="UP000439424">
    <property type="component" value="Unassembled WGS sequence"/>
</dbReference>
<sequence length="65" mass="7301">MTKVLIWVGGRGAGKASLMQAIALGEPEPIQPHQEFCAVNPRAYYLPKEPEDWQGRGKRKKPKIK</sequence>
<dbReference type="EMBL" id="WPIP01000537">
    <property type="protein sequence ID" value="MVM94189.1"/>
    <property type="molecule type" value="Genomic_DNA"/>
</dbReference>
<protein>
    <submittedName>
        <fullName evidence="1">Uncharacterized protein</fullName>
    </submittedName>
</protein>
<dbReference type="AlphaFoldDB" id="A0A241YDU6"/>
<dbReference type="RefSeq" id="WP_000170066.1">
    <property type="nucleotide sequence ID" value="NZ_CAJHHA010000007.1"/>
</dbReference>
<reference evidence="1 2" key="1">
    <citation type="submission" date="2019-11" db="EMBL/GenBank/DDBJ databases">
        <title>Multidrug-resistant Acinetobacter baumannii moving toward extensively drug-resistant over fifteen years in South of Brazil.</title>
        <authorList>
            <person name="Fedrigo N.H."/>
            <person name="Cerdeira L."/>
            <person name="Fuga B."/>
            <person name="Marini P.V.B."/>
            <person name="Shinohara D.R."/>
            <person name="Carrara-Marroni F.E."/>
            <person name="Lincopan N."/>
            <person name="Tognim M.C.B."/>
        </authorList>
    </citation>
    <scope>NUCLEOTIDE SEQUENCE [LARGE SCALE GENOMIC DNA]</scope>
    <source>
        <strain evidence="1 2">Ac576</strain>
    </source>
</reference>
<comment type="caution">
    <text evidence="1">The sequence shown here is derived from an EMBL/GenBank/DDBJ whole genome shotgun (WGS) entry which is preliminary data.</text>
</comment>
<evidence type="ECO:0000313" key="2">
    <source>
        <dbReference type="Proteomes" id="UP000439424"/>
    </source>
</evidence>
<organism evidence="1 2">
    <name type="scientific">Acinetobacter baumannii</name>
    <dbReference type="NCBI Taxonomy" id="470"/>
    <lineage>
        <taxon>Bacteria</taxon>
        <taxon>Pseudomonadati</taxon>
        <taxon>Pseudomonadota</taxon>
        <taxon>Gammaproteobacteria</taxon>
        <taxon>Moraxellales</taxon>
        <taxon>Moraxellaceae</taxon>
        <taxon>Acinetobacter</taxon>
        <taxon>Acinetobacter calcoaceticus/baumannii complex</taxon>
    </lineage>
</organism>
<name>A0A241YDU6_ACIBA</name>
<gene>
    <name evidence="1" type="ORF">GNY86_21900</name>
</gene>